<organism evidence="1 2">
    <name type="scientific">Dioscorea alata</name>
    <name type="common">Purple yam</name>
    <dbReference type="NCBI Taxonomy" id="55571"/>
    <lineage>
        <taxon>Eukaryota</taxon>
        <taxon>Viridiplantae</taxon>
        <taxon>Streptophyta</taxon>
        <taxon>Embryophyta</taxon>
        <taxon>Tracheophyta</taxon>
        <taxon>Spermatophyta</taxon>
        <taxon>Magnoliopsida</taxon>
        <taxon>Liliopsida</taxon>
        <taxon>Dioscoreales</taxon>
        <taxon>Dioscoreaceae</taxon>
        <taxon>Dioscorea</taxon>
    </lineage>
</organism>
<evidence type="ECO:0000313" key="2">
    <source>
        <dbReference type="Proteomes" id="UP000827976"/>
    </source>
</evidence>
<protein>
    <submittedName>
        <fullName evidence="1">RNA polymerase Rpc34-like protein</fullName>
    </submittedName>
</protein>
<gene>
    <name evidence="1" type="ORF">IHE45_17G001500</name>
</gene>
<proteinExistence type="predicted"/>
<reference evidence="2" key="1">
    <citation type="journal article" date="2022" name="Nat. Commun.">
        <title>Chromosome evolution and the genetic basis of agronomically important traits in greater yam.</title>
        <authorList>
            <person name="Bredeson J.V."/>
            <person name="Lyons J.B."/>
            <person name="Oniyinde I.O."/>
            <person name="Okereke N.R."/>
            <person name="Kolade O."/>
            <person name="Nnabue I."/>
            <person name="Nwadili C.O."/>
            <person name="Hribova E."/>
            <person name="Parker M."/>
            <person name="Nwogha J."/>
            <person name="Shu S."/>
            <person name="Carlson J."/>
            <person name="Kariba R."/>
            <person name="Muthemba S."/>
            <person name="Knop K."/>
            <person name="Barton G.J."/>
            <person name="Sherwood A.V."/>
            <person name="Lopez-Montes A."/>
            <person name="Asiedu R."/>
            <person name="Jamnadass R."/>
            <person name="Muchugi A."/>
            <person name="Goodstein D."/>
            <person name="Egesi C.N."/>
            <person name="Featherston J."/>
            <person name="Asfaw A."/>
            <person name="Simpson G.G."/>
            <person name="Dolezel J."/>
            <person name="Hendre P.S."/>
            <person name="Van Deynze A."/>
            <person name="Kumar P.L."/>
            <person name="Obidiegwu J.E."/>
            <person name="Bhattacharjee R."/>
            <person name="Rokhsar D.S."/>
        </authorList>
    </citation>
    <scope>NUCLEOTIDE SEQUENCE [LARGE SCALE GENOMIC DNA]</scope>
    <source>
        <strain evidence="2">cv. TDa95/00328</strain>
    </source>
</reference>
<dbReference type="Proteomes" id="UP000827976">
    <property type="component" value="Chromosome 17"/>
</dbReference>
<sequence length="247" mass="26630">MASKSKSKSAAAAAAAAATTTGLALPQKRSQPPGLNENEKKIYMLIKNREGMGISQPDIRSAINLDIRTLYKALESLQAKQLIKTVNSARNKRAKIYMDFQCQPSAELSGGHWFTNGEFDEGLVAAVRQSCLTLIKTLGVATVDDLISSINKCNIFVGGITEAQIDDILQSLKVDGVVEELKSSGVGDFSRVPVGKLCYRILPDKKEPLTGVMASIPCGVCPRISECTPDGIISPDNCVYYQAWLGF</sequence>
<keyword evidence="2" id="KW-1185">Reference proteome</keyword>
<comment type="caution">
    <text evidence="1">The sequence shown here is derived from an EMBL/GenBank/DDBJ whole genome shotgun (WGS) entry which is preliminary data.</text>
</comment>
<dbReference type="EMBL" id="CM037027">
    <property type="protein sequence ID" value="KAH7657149.1"/>
    <property type="molecule type" value="Genomic_DNA"/>
</dbReference>
<name>A0ACB7U9Z6_DIOAL</name>
<accession>A0ACB7U9Z6</accession>
<evidence type="ECO:0000313" key="1">
    <source>
        <dbReference type="EMBL" id="KAH7657149.1"/>
    </source>
</evidence>